<dbReference type="EMBL" id="KQ085899">
    <property type="protein sequence ID" value="KLO17972.1"/>
    <property type="molecule type" value="Genomic_DNA"/>
</dbReference>
<evidence type="ECO:0000313" key="6">
    <source>
        <dbReference type="EMBL" id="KLO17972.1"/>
    </source>
</evidence>
<comment type="subcellular location">
    <subcellularLocation>
        <location evidence="2">Mitochondrion intermembrane space</location>
    </subcellularLocation>
</comment>
<dbReference type="Proteomes" id="UP000053477">
    <property type="component" value="Unassembled WGS sequence"/>
</dbReference>
<dbReference type="OrthoDB" id="9971592at2759"/>
<dbReference type="SUPFAM" id="SSF47072">
    <property type="entry name" value="Cysteine alpha-hairpin motif"/>
    <property type="match status" value="1"/>
</dbReference>
<dbReference type="PANTHER" id="PTHR46811:SF1">
    <property type="entry name" value="COILED-COIL-HELIX-COILED-COIL-HELIX DOMAIN-CONTAINING PROTEIN 7"/>
    <property type="match status" value="1"/>
</dbReference>
<comment type="function">
    <text evidence="1">Required for the assembly of cytochrome c oxidase.</text>
</comment>
<dbReference type="AlphaFoldDB" id="A0A0H2S295"/>
<dbReference type="GO" id="GO:0005758">
    <property type="term" value="C:mitochondrial intermembrane space"/>
    <property type="evidence" value="ECO:0007669"/>
    <property type="project" value="UniProtKB-SubCell"/>
</dbReference>
<name>A0A0H2S295_9AGAM</name>
<reference evidence="6 7" key="1">
    <citation type="submission" date="2015-04" db="EMBL/GenBank/DDBJ databases">
        <title>Complete genome sequence of Schizopora paradoxa KUC8140, a cosmopolitan wood degrader in East Asia.</title>
        <authorList>
            <consortium name="DOE Joint Genome Institute"/>
            <person name="Min B."/>
            <person name="Park H."/>
            <person name="Jang Y."/>
            <person name="Kim J.-J."/>
            <person name="Kim K.H."/>
            <person name="Pangilinan J."/>
            <person name="Lipzen A."/>
            <person name="Riley R."/>
            <person name="Grigoriev I.V."/>
            <person name="Spatafora J.W."/>
            <person name="Choi I.-G."/>
        </authorList>
    </citation>
    <scope>NUCLEOTIDE SEQUENCE [LARGE SCALE GENOMIC DNA]</scope>
    <source>
        <strain evidence="6 7">KUC8140</strain>
    </source>
</reference>
<evidence type="ECO:0000256" key="1">
    <source>
        <dbReference type="ARBA" id="ARBA00003875"/>
    </source>
</evidence>
<evidence type="ECO:0008006" key="8">
    <source>
        <dbReference type="Google" id="ProtNLM"/>
    </source>
</evidence>
<feature type="compositionally biased region" description="Basic and acidic residues" evidence="5">
    <location>
        <begin position="70"/>
        <end position="84"/>
    </location>
</feature>
<dbReference type="InterPro" id="IPR051040">
    <property type="entry name" value="COX23"/>
</dbReference>
<protein>
    <recommendedName>
        <fullName evidence="8">CHCH domain-containing protein</fullName>
    </recommendedName>
</protein>
<dbReference type="Gene3D" id="1.10.287.1130">
    <property type="entry name" value="CytochromE C oxidase copper chaperone"/>
    <property type="match status" value="1"/>
</dbReference>
<keyword evidence="7" id="KW-1185">Reference proteome</keyword>
<evidence type="ECO:0000256" key="3">
    <source>
        <dbReference type="ARBA" id="ARBA00023128"/>
    </source>
</evidence>
<dbReference type="InParanoid" id="A0A0H2S295"/>
<evidence type="ECO:0000313" key="7">
    <source>
        <dbReference type="Proteomes" id="UP000053477"/>
    </source>
</evidence>
<proteinExistence type="predicted"/>
<gene>
    <name evidence="6" type="ORF">SCHPADRAFT_867387</name>
</gene>
<keyword evidence="3" id="KW-0496">Mitochondrion</keyword>
<sequence>MSEPLPSANEGKTPLNYKEHFKGKHVVTKFIDPCEGAAKASMSCLNKHDYKKERCTEFFAAYRECKKTWMDQRKDDRRNGKDASIDVQYENNTKPRNET</sequence>
<dbReference type="InterPro" id="IPR009069">
    <property type="entry name" value="Cys_alpha_HP_mot_SF"/>
</dbReference>
<feature type="region of interest" description="Disordered" evidence="5">
    <location>
        <begin position="70"/>
        <end position="99"/>
    </location>
</feature>
<evidence type="ECO:0000256" key="2">
    <source>
        <dbReference type="ARBA" id="ARBA00004569"/>
    </source>
</evidence>
<organism evidence="6 7">
    <name type="scientific">Schizopora paradoxa</name>
    <dbReference type="NCBI Taxonomy" id="27342"/>
    <lineage>
        <taxon>Eukaryota</taxon>
        <taxon>Fungi</taxon>
        <taxon>Dikarya</taxon>
        <taxon>Basidiomycota</taxon>
        <taxon>Agaricomycotina</taxon>
        <taxon>Agaricomycetes</taxon>
        <taxon>Hymenochaetales</taxon>
        <taxon>Schizoporaceae</taxon>
        <taxon>Schizopora</taxon>
    </lineage>
</organism>
<evidence type="ECO:0000256" key="5">
    <source>
        <dbReference type="SAM" id="MobiDB-lite"/>
    </source>
</evidence>
<dbReference type="PROSITE" id="PS51808">
    <property type="entry name" value="CHCH"/>
    <property type="match status" value="1"/>
</dbReference>
<dbReference type="STRING" id="27342.A0A0H2S295"/>
<dbReference type="GO" id="GO:0033108">
    <property type="term" value="P:mitochondrial respiratory chain complex assembly"/>
    <property type="evidence" value="ECO:0007669"/>
    <property type="project" value="TreeGrafter"/>
</dbReference>
<dbReference type="PANTHER" id="PTHR46811">
    <property type="entry name" value="COILED-COIL-HELIX-COILED-COIL-HELIX DOMAIN-CONTAINING PROTEIN 7"/>
    <property type="match status" value="1"/>
</dbReference>
<evidence type="ECO:0000256" key="4">
    <source>
        <dbReference type="ARBA" id="ARBA00023157"/>
    </source>
</evidence>
<accession>A0A0H2S295</accession>
<keyword evidence="4" id="KW-1015">Disulfide bond</keyword>